<evidence type="ECO:0000313" key="6">
    <source>
        <dbReference type="EMBL" id="NBJ25426.1"/>
    </source>
</evidence>
<dbReference type="RefSeq" id="WP_161722820.1">
    <property type="nucleotide sequence ID" value="NZ_JAAAXI010000005.1"/>
</dbReference>
<dbReference type="PROSITE" id="PS51123">
    <property type="entry name" value="OMPA_2"/>
    <property type="match status" value="1"/>
</dbReference>
<keyword evidence="7" id="KW-1185">Reference proteome</keyword>
<dbReference type="PRINTS" id="PR01021">
    <property type="entry name" value="OMPADOMAIN"/>
</dbReference>
<dbReference type="Pfam" id="PF00691">
    <property type="entry name" value="OmpA"/>
    <property type="match status" value="1"/>
</dbReference>
<organism evidence="6 7">
    <name type="scientific">Microvirga arsenatis</name>
    <dbReference type="NCBI Taxonomy" id="2692265"/>
    <lineage>
        <taxon>Bacteria</taxon>
        <taxon>Pseudomonadati</taxon>
        <taxon>Pseudomonadota</taxon>
        <taxon>Alphaproteobacteria</taxon>
        <taxon>Hyphomicrobiales</taxon>
        <taxon>Methylobacteriaceae</taxon>
        <taxon>Microvirga</taxon>
    </lineage>
</organism>
<evidence type="ECO:0000256" key="4">
    <source>
        <dbReference type="PROSITE-ProRule" id="PRU00473"/>
    </source>
</evidence>
<evidence type="ECO:0000256" key="1">
    <source>
        <dbReference type="ARBA" id="ARBA00004442"/>
    </source>
</evidence>
<dbReference type="SUPFAM" id="SSF103088">
    <property type="entry name" value="OmpA-like"/>
    <property type="match status" value="1"/>
</dbReference>
<proteinExistence type="predicted"/>
<comment type="subcellular location">
    <subcellularLocation>
        <location evidence="1">Cell outer membrane</location>
    </subcellularLocation>
</comment>
<evidence type="ECO:0000313" key="7">
    <source>
        <dbReference type="Proteomes" id="UP000818323"/>
    </source>
</evidence>
<sequence>MTLVDHVRHWSPASSIRLQPDEILPISVEILGIPAPLAAAWSQAPFYGIVVAQSQIALVERSSRRVAVVIDRATGVAFGPGTRFVVIYDKRTSRTIALDLHASFDQDVYFGNNSSKLSDVAREQLLALGMALQSPSLGNARFLISGHTNSVGSDLANRELSFRRAVAVRDHLIRNFGLAPEKIDMYGFGADRLKFPHAPRHPGNRRVEIALVIGEAL</sequence>
<reference evidence="6 7" key="1">
    <citation type="submission" date="2020-01" db="EMBL/GenBank/DDBJ databases">
        <title>Microvirga sp. nov., an arsenate reduction bacterium isolated from Tibet hotspring sediments.</title>
        <authorList>
            <person name="Yuan C.-G."/>
        </authorList>
    </citation>
    <scope>NUCLEOTIDE SEQUENCE [LARGE SCALE GENOMIC DNA]</scope>
    <source>
        <strain evidence="6 7">SYSU G3D203</strain>
    </source>
</reference>
<protein>
    <submittedName>
        <fullName evidence="6">OmpA family protein</fullName>
    </submittedName>
</protein>
<feature type="domain" description="OmpA-like" evidence="5">
    <location>
        <begin position="97"/>
        <end position="215"/>
    </location>
</feature>
<name>A0ABW9YYG6_9HYPH</name>
<keyword evidence="2 4" id="KW-0472">Membrane</keyword>
<dbReference type="InterPro" id="IPR006664">
    <property type="entry name" value="OMP_bac"/>
</dbReference>
<dbReference type="InterPro" id="IPR006665">
    <property type="entry name" value="OmpA-like"/>
</dbReference>
<accession>A0ABW9YYG6</accession>
<dbReference type="Proteomes" id="UP000818323">
    <property type="component" value="Unassembled WGS sequence"/>
</dbReference>
<dbReference type="InterPro" id="IPR050330">
    <property type="entry name" value="Bact_OuterMem_StrucFunc"/>
</dbReference>
<dbReference type="EMBL" id="JAAAXJ010000006">
    <property type="protein sequence ID" value="NBJ25426.1"/>
    <property type="molecule type" value="Genomic_DNA"/>
</dbReference>
<dbReference type="CDD" id="cd07185">
    <property type="entry name" value="OmpA_C-like"/>
    <property type="match status" value="1"/>
</dbReference>
<dbReference type="PANTHER" id="PTHR30329:SF21">
    <property type="entry name" value="LIPOPROTEIN YIAD-RELATED"/>
    <property type="match status" value="1"/>
</dbReference>
<dbReference type="PANTHER" id="PTHR30329">
    <property type="entry name" value="STATOR ELEMENT OF FLAGELLAR MOTOR COMPLEX"/>
    <property type="match status" value="1"/>
</dbReference>
<evidence type="ECO:0000259" key="5">
    <source>
        <dbReference type="PROSITE" id="PS51123"/>
    </source>
</evidence>
<comment type="caution">
    <text evidence="6">The sequence shown here is derived from an EMBL/GenBank/DDBJ whole genome shotgun (WGS) entry which is preliminary data.</text>
</comment>
<dbReference type="InterPro" id="IPR036737">
    <property type="entry name" value="OmpA-like_sf"/>
</dbReference>
<gene>
    <name evidence="6" type="ORF">GR303_13780</name>
</gene>
<dbReference type="Gene3D" id="3.30.1330.60">
    <property type="entry name" value="OmpA-like domain"/>
    <property type="match status" value="1"/>
</dbReference>
<keyword evidence="3" id="KW-0998">Cell outer membrane</keyword>
<evidence type="ECO:0000256" key="2">
    <source>
        <dbReference type="ARBA" id="ARBA00023136"/>
    </source>
</evidence>
<evidence type="ECO:0000256" key="3">
    <source>
        <dbReference type="ARBA" id="ARBA00023237"/>
    </source>
</evidence>